<dbReference type="RefSeq" id="WP_149425211.1">
    <property type="nucleotide sequence ID" value="NZ_CP022579.1"/>
</dbReference>
<sequence length="92" mass="10569">MKTIALLFTWVPLILVFNPRTSADVDYIFGTMLLLWLAVEFCTDAYREACSISFDAIRAEHEQRYERAMAVNDFDAAMESIMAHRLFITRGG</sequence>
<gene>
    <name evidence="1" type="ORF">OTERR_12890</name>
</gene>
<evidence type="ECO:0000313" key="2">
    <source>
        <dbReference type="Proteomes" id="UP000323671"/>
    </source>
</evidence>
<accession>A0A5C1E820</accession>
<keyword evidence="2" id="KW-1185">Reference proteome</keyword>
<evidence type="ECO:0000313" key="1">
    <source>
        <dbReference type="EMBL" id="QEL64765.1"/>
    </source>
</evidence>
<reference evidence="1 2" key="1">
    <citation type="submission" date="2017-07" db="EMBL/GenBank/DDBJ databases">
        <title>Complete genome sequence of Oryzomicrobium terrae TPP412.</title>
        <authorList>
            <person name="Chiu L.-W."/>
            <person name="Lo K.-J."/>
            <person name="Tsai Y.-M."/>
            <person name="Lin S.-S."/>
            <person name="Kuo C.-H."/>
            <person name="Liu C.-T."/>
        </authorList>
    </citation>
    <scope>NUCLEOTIDE SEQUENCE [LARGE SCALE GENOMIC DNA]</scope>
    <source>
        <strain evidence="1 2">TPP412</strain>
    </source>
</reference>
<protein>
    <submittedName>
        <fullName evidence="1">Uncharacterized protein</fullName>
    </submittedName>
</protein>
<organism evidence="1 2">
    <name type="scientific">Oryzomicrobium terrae</name>
    <dbReference type="NCBI Taxonomy" id="1735038"/>
    <lineage>
        <taxon>Bacteria</taxon>
        <taxon>Pseudomonadati</taxon>
        <taxon>Pseudomonadota</taxon>
        <taxon>Betaproteobacteria</taxon>
        <taxon>Rhodocyclales</taxon>
        <taxon>Rhodocyclaceae</taxon>
        <taxon>Oryzomicrobium</taxon>
    </lineage>
</organism>
<name>A0A5C1E820_9RHOO</name>
<proteinExistence type="predicted"/>
<dbReference type="AlphaFoldDB" id="A0A5C1E820"/>
<dbReference type="EMBL" id="CP022579">
    <property type="protein sequence ID" value="QEL64765.1"/>
    <property type="molecule type" value="Genomic_DNA"/>
</dbReference>
<dbReference type="KEGG" id="otr:OTERR_12890"/>
<dbReference type="Proteomes" id="UP000323671">
    <property type="component" value="Chromosome"/>
</dbReference>